<dbReference type="Pfam" id="PF07885">
    <property type="entry name" value="Ion_trans_2"/>
    <property type="match status" value="2"/>
</dbReference>
<feature type="transmembrane region" description="Helical" evidence="10">
    <location>
        <begin position="173"/>
        <end position="197"/>
    </location>
</feature>
<evidence type="ECO:0000256" key="2">
    <source>
        <dbReference type="ARBA" id="ARBA00022448"/>
    </source>
</evidence>
<feature type="region of interest" description="Disordered" evidence="9">
    <location>
        <begin position="556"/>
        <end position="598"/>
    </location>
</feature>
<feature type="transmembrane region" description="Helical" evidence="10">
    <location>
        <begin position="337"/>
        <end position="364"/>
    </location>
</feature>
<evidence type="ECO:0000256" key="3">
    <source>
        <dbReference type="ARBA" id="ARBA00022692"/>
    </source>
</evidence>
<evidence type="ECO:0000256" key="1">
    <source>
        <dbReference type="ARBA" id="ARBA00004141"/>
    </source>
</evidence>
<reference evidence="12" key="1">
    <citation type="submission" date="2021-03" db="EMBL/GenBank/DDBJ databases">
        <title>Comparative genomics and phylogenomic investigation of the class Geoglossomycetes provide insights into ecological specialization and systematics.</title>
        <authorList>
            <person name="Melie T."/>
            <person name="Pirro S."/>
            <person name="Miller A.N."/>
            <person name="Quandt A."/>
        </authorList>
    </citation>
    <scope>NUCLEOTIDE SEQUENCE</scope>
    <source>
        <strain evidence="12">GBOQ0MN5Z8</strain>
    </source>
</reference>
<organism evidence="12 13">
    <name type="scientific">Glutinoglossum americanum</name>
    <dbReference type="NCBI Taxonomy" id="1670608"/>
    <lineage>
        <taxon>Eukaryota</taxon>
        <taxon>Fungi</taxon>
        <taxon>Dikarya</taxon>
        <taxon>Ascomycota</taxon>
        <taxon>Pezizomycotina</taxon>
        <taxon>Geoglossomycetes</taxon>
        <taxon>Geoglossales</taxon>
        <taxon>Geoglossaceae</taxon>
        <taxon>Glutinoglossum</taxon>
    </lineage>
</organism>
<comment type="similarity">
    <text evidence="8">Belongs to the two pore domain potassium channel (TC 1.A.1.8) family.</text>
</comment>
<feature type="compositionally biased region" description="Polar residues" evidence="9">
    <location>
        <begin position="96"/>
        <end position="106"/>
    </location>
</feature>
<feature type="transmembrane region" description="Helical" evidence="10">
    <location>
        <begin position="217"/>
        <end position="236"/>
    </location>
</feature>
<feature type="transmembrane region" description="Helical" evidence="10">
    <location>
        <begin position="273"/>
        <end position="292"/>
    </location>
</feature>
<keyword evidence="6 10" id="KW-0472">Membrane</keyword>
<proteinExistence type="inferred from homology"/>
<keyword evidence="4 10" id="KW-1133">Transmembrane helix</keyword>
<feature type="transmembrane region" description="Helical" evidence="10">
    <location>
        <begin position="55"/>
        <end position="75"/>
    </location>
</feature>
<keyword evidence="5 8" id="KW-0406">Ion transport</keyword>
<feature type="domain" description="Potassium channel" evidence="11">
    <location>
        <begin position="350"/>
        <end position="423"/>
    </location>
</feature>
<keyword evidence="13" id="KW-1185">Reference proteome</keyword>
<feature type="transmembrane region" description="Helical" evidence="10">
    <location>
        <begin position="12"/>
        <end position="35"/>
    </location>
</feature>
<dbReference type="GO" id="GO:0015271">
    <property type="term" value="F:outward rectifier potassium channel activity"/>
    <property type="evidence" value="ECO:0007669"/>
    <property type="project" value="TreeGrafter"/>
</dbReference>
<evidence type="ECO:0000256" key="6">
    <source>
        <dbReference type="ARBA" id="ARBA00023136"/>
    </source>
</evidence>
<dbReference type="GO" id="GO:0005886">
    <property type="term" value="C:plasma membrane"/>
    <property type="evidence" value="ECO:0007669"/>
    <property type="project" value="TreeGrafter"/>
</dbReference>
<dbReference type="GO" id="GO:0030322">
    <property type="term" value="P:stabilization of membrane potential"/>
    <property type="evidence" value="ECO:0007669"/>
    <property type="project" value="TreeGrafter"/>
</dbReference>
<dbReference type="Gene3D" id="1.10.287.70">
    <property type="match status" value="2"/>
</dbReference>
<dbReference type="GO" id="GO:0022841">
    <property type="term" value="F:potassium ion leak channel activity"/>
    <property type="evidence" value="ECO:0007669"/>
    <property type="project" value="TreeGrafter"/>
</dbReference>
<feature type="transmembrane region" description="Helical" evidence="10">
    <location>
        <begin position="134"/>
        <end position="153"/>
    </location>
</feature>
<sequence length="598" mass="66867">MVRSHWLVRTVIPVVAGTLGPLANALSFCAVIQPWRIGIRVDGAEAEGKSIPDPAWLIAVNAISLFFGVLANISFMRALRPAALRQPTSEKETRSKGQQQPIDTSPVRTRLEQEQHAFLQMHFDWDRVFTRGHLAVITIVGWYIAAILLLALIGGATATLQIRAQVDGKTQSFYYATFAAVLYSIVASLMTFAVYRVRHGAHSRGGRTKARLGRNRLMTLTVLFLLYILAGAGVFARVEHWRYLDGVYWADSTLLTIGFGDFMPTTHLGRALMFPYAVVGIVIVATTVFSIAQVARDSDGGSAQIWIARGLWGWWNGRLGEHSRERQFKDMRGIRNLASWIALALWGSAWVALWLVGATVFHAAEREQGWSYFQSMYFSYTSLLVIGYGDFNPQSTFGKAFFVVWSLFAVPVVTILITSTAEAAGSVFLSAHRRKRHVHKTHNNNYDRHHLIAQALINLLRDHLDGAKNQTFDQGEWEYFISLIKGAKTPEAPGVMAAQPDSGWDDDVDHEPTRNWHQDGFNYASEHNPIMMSKPEMEWLMESLLAELTRGLGEMRGDMAKQQVGTKNETTPERRDPASVDHAEITSSLPQTTPNPQD</sequence>
<keyword evidence="2 8" id="KW-0813">Transport</keyword>
<gene>
    <name evidence="12" type="ORF">FGG08_007407</name>
</gene>
<feature type="transmembrane region" description="Helical" evidence="10">
    <location>
        <begin position="400"/>
        <end position="421"/>
    </location>
</feature>
<protein>
    <recommendedName>
        <fullName evidence="11">Potassium channel domain-containing protein</fullName>
    </recommendedName>
</protein>
<feature type="compositionally biased region" description="Polar residues" evidence="9">
    <location>
        <begin position="585"/>
        <end position="598"/>
    </location>
</feature>
<feature type="domain" description="Potassium channel" evidence="11">
    <location>
        <begin position="223"/>
        <end position="295"/>
    </location>
</feature>
<evidence type="ECO:0000256" key="9">
    <source>
        <dbReference type="SAM" id="MobiDB-lite"/>
    </source>
</evidence>
<dbReference type="PRINTS" id="PR01333">
    <property type="entry name" value="2POREKCHANEL"/>
</dbReference>
<name>A0A9P8KZD4_9PEZI</name>
<evidence type="ECO:0000256" key="10">
    <source>
        <dbReference type="SAM" id="Phobius"/>
    </source>
</evidence>
<dbReference type="PANTHER" id="PTHR11003">
    <property type="entry name" value="POTASSIUM CHANNEL, SUBFAMILY K"/>
    <property type="match status" value="1"/>
</dbReference>
<dbReference type="OrthoDB" id="297496at2759"/>
<feature type="region of interest" description="Disordered" evidence="9">
    <location>
        <begin position="86"/>
        <end position="106"/>
    </location>
</feature>
<evidence type="ECO:0000256" key="5">
    <source>
        <dbReference type="ARBA" id="ARBA00023065"/>
    </source>
</evidence>
<dbReference type="InterPro" id="IPR013099">
    <property type="entry name" value="K_chnl_dom"/>
</dbReference>
<evidence type="ECO:0000256" key="7">
    <source>
        <dbReference type="ARBA" id="ARBA00023303"/>
    </source>
</evidence>
<evidence type="ECO:0000313" key="12">
    <source>
        <dbReference type="EMBL" id="KAH0533984.1"/>
    </source>
</evidence>
<feature type="compositionally biased region" description="Basic and acidic residues" evidence="9">
    <location>
        <begin position="570"/>
        <end position="584"/>
    </location>
</feature>
<evidence type="ECO:0000256" key="8">
    <source>
        <dbReference type="RuleBase" id="RU003857"/>
    </source>
</evidence>
<keyword evidence="3 8" id="KW-0812">Transmembrane</keyword>
<evidence type="ECO:0000313" key="13">
    <source>
        <dbReference type="Proteomes" id="UP000698800"/>
    </source>
</evidence>
<dbReference type="Proteomes" id="UP000698800">
    <property type="component" value="Unassembled WGS sequence"/>
</dbReference>
<feature type="transmembrane region" description="Helical" evidence="10">
    <location>
        <begin position="370"/>
        <end position="388"/>
    </location>
</feature>
<dbReference type="PANTHER" id="PTHR11003:SF291">
    <property type="entry name" value="IP11374P"/>
    <property type="match status" value="1"/>
</dbReference>
<keyword evidence="7 8" id="KW-0407">Ion channel</keyword>
<accession>A0A9P8KZD4</accession>
<dbReference type="EMBL" id="JAGHQL010000297">
    <property type="protein sequence ID" value="KAH0533984.1"/>
    <property type="molecule type" value="Genomic_DNA"/>
</dbReference>
<evidence type="ECO:0000256" key="4">
    <source>
        <dbReference type="ARBA" id="ARBA00022989"/>
    </source>
</evidence>
<evidence type="ECO:0000259" key="11">
    <source>
        <dbReference type="Pfam" id="PF07885"/>
    </source>
</evidence>
<dbReference type="AlphaFoldDB" id="A0A9P8KZD4"/>
<comment type="caution">
    <text evidence="12">The sequence shown here is derived from an EMBL/GenBank/DDBJ whole genome shotgun (WGS) entry which is preliminary data.</text>
</comment>
<comment type="subcellular location">
    <subcellularLocation>
        <location evidence="1">Membrane</location>
        <topology evidence="1">Multi-pass membrane protein</topology>
    </subcellularLocation>
</comment>
<dbReference type="SUPFAM" id="SSF81324">
    <property type="entry name" value="Voltage-gated potassium channels"/>
    <property type="match status" value="2"/>
</dbReference>
<dbReference type="InterPro" id="IPR003280">
    <property type="entry name" value="2pore_dom_K_chnl"/>
</dbReference>